<keyword evidence="1" id="KW-0472">Membrane</keyword>
<dbReference type="EMBL" id="PNYA01000003">
    <property type="protein sequence ID" value="PMS22643.1"/>
    <property type="molecule type" value="Genomic_DNA"/>
</dbReference>
<keyword evidence="1" id="KW-1133">Transmembrane helix</keyword>
<gene>
    <name evidence="2" type="ORF">C0Z18_04860</name>
</gene>
<dbReference type="AlphaFoldDB" id="A0A2N7VZU5"/>
<name>A0A2N7VZU5_9BURK</name>
<dbReference type="Proteomes" id="UP000235616">
    <property type="component" value="Unassembled WGS sequence"/>
</dbReference>
<feature type="transmembrane region" description="Helical" evidence="1">
    <location>
        <begin position="28"/>
        <end position="49"/>
    </location>
</feature>
<accession>A0A2N7VZU5</accession>
<evidence type="ECO:0000313" key="3">
    <source>
        <dbReference type="Proteomes" id="UP000235616"/>
    </source>
</evidence>
<dbReference type="OrthoDB" id="8595906at2"/>
<keyword evidence="1" id="KW-0812">Transmembrane</keyword>
<protein>
    <submittedName>
        <fullName evidence="2">Uncharacterized protein</fullName>
    </submittedName>
</protein>
<proteinExistence type="predicted"/>
<organism evidence="2 3">
    <name type="scientific">Trinickia dabaoshanensis</name>
    <dbReference type="NCBI Taxonomy" id="564714"/>
    <lineage>
        <taxon>Bacteria</taxon>
        <taxon>Pseudomonadati</taxon>
        <taxon>Pseudomonadota</taxon>
        <taxon>Betaproteobacteria</taxon>
        <taxon>Burkholderiales</taxon>
        <taxon>Burkholderiaceae</taxon>
        <taxon>Trinickia</taxon>
    </lineage>
</organism>
<evidence type="ECO:0000256" key="1">
    <source>
        <dbReference type="SAM" id="Phobius"/>
    </source>
</evidence>
<comment type="caution">
    <text evidence="2">The sequence shown here is derived from an EMBL/GenBank/DDBJ whole genome shotgun (WGS) entry which is preliminary data.</text>
</comment>
<sequence length="62" mass="6848">MRPFSLLFLLLVIIPLWRICQRAGFHGALSLLALIPVIGTLIVGAVLSFGEWRAPKSRTGNF</sequence>
<reference evidence="2 3" key="1">
    <citation type="submission" date="2018-01" db="EMBL/GenBank/DDBJ databases">
        <title>Whole genome analyses suggest that Burkholderia sensu lato contains two further novel genera in the rhizoxinica-symbiotica group Mycetohabitans gen. nov., and Trinickia gen. nov.: implications for the evolution of diazotrophy and nodulation in the Burkholderiaceae.</title>
        <authorList>
            <person name="Estrada-de los Santos P."/>
            <person name="Palmer M."/>
            <person name="Chavez-Ramirez B."/>
            <person name="Beukes C."/>
            <person name="Steenkamp E.T."/>
            <person name="Hirsch A.M."/>
            <person name="Manyaka P."/>
            <person name="Maluk M."/>
            <person name="Lafos M."/>
            <person name="Crook M."/>
            <person name="Gross E."/>
            <person name="Simon M.F."/>
            <person name="Bueno dos Reis Junior F."/>
            <person name="Poole P.S."/>
            <person name="Venter S.N."/>
            <person name="James E.K."/>
        </authorList>
    </citation>
    <scope>NUCLEOTIDE SEQUENCE [LARGE SCALE GENOMIC DNA]</scope>
    <source>
        <strain evidence="2 3">GIMN1.004</strain>
    </source>
</reference>
<evidence type="ECO:0000313" key="2">
    <source>
        <dbReference type="EMBL" id="PMS22643.1"/>
    </source>
</evidence>
<keyword evidence="3" id="KW-1185">Reference proteome</keyword>